<sequence length="244" mass="26554">MLILTLILLVLLILVCGRQGWIIFLSLAGSFLVLLVVMMLIADQFPALIVGVLAAIALVYLAIYPNTQNPATRKTAIWGTLIVLAGLLVLAEILINLAFGHGFALEDTDEIEQFVLAVGVSFPQIQVVVTLFSSLGAVAEASIAVSSGIWEIVDQQPQISPARLWRAGLAIGFKNISTAINTLLFGFFGSYLTLGLWFLQLHYSVAEIFNNTILATAVVELLLAVLGIIATIFLTNYLVRWQRR</sequence>
<dbReference type="InterPro" id="IPR014564">
    <property type="entry name" value="UCP031503_TM"/>
</dbReference>
<feature type="transmembrane region" description="Helical" evidence="1">
    <location>
        <begin position="75"/>
        <end position="99"/>
    </location>
</feature>
<dbReference type="AlphaFoldDB" id="A0A850R0V0"/>
<keyword evidence="1" id="KW-1133">Transmembrane helix</keyword>
<keyword evidence="1" id="KW-0472">Membrane</keyword>
<feature type="transmembrane region" description="Helical" evidence="1">
    <location>
        <begin position="183"/>
        <end position="201"/>
    </location>
</feature>
<dbReference type="RefSeq" id="WP_176942710.1">
    <property type="nucleotide sequence ID" value="NZ_JABZEC010000004.1"/>
</dbReference>
<proteinExistence type="predicted"/>
<comment type="caution">
    <text evidence="2">The sequence shown here is derived from an EMBL/GenBank/DDBJ whole genome shotgun (WGS) entry which is preliminary data.</text>
</comment>
<accession>A0A850R0V0</accession>
<reference evidence="2 3" key="1">
    <citation type="submission" date="2020-06" db="EMBL/GenBank/DDBJ databases">
        <authorList>
            <person name="Kang J."/>
        </authorList>
    </citation>
    <scope>NUCLEOTIDE SEQUENCE [LARGE SCALE GENOMIC DNA]</scope>
    <source>
        <strain evidence="2 3">DCY120</strain>
    </source>
</reference>
<feature type="transmembrane region" description="Helical" evidence="1">
    <location>
        <begin position="111"/>
        <end position="132"/>
    </location>
</feature>
<keyword evidence="3" id="KW-1185">Reference proteome</keyword>
<dbReference type="InterPro" id="IPR012507">
    <property type="entry name" value="YibE_F"/>
</dbReference>
<gene>
    <name evidence="2" type="ORF">HU830_05105</name>
</gene>
<dbReference type="Pfam" id="PF07907">
    <property type="entry name" value="YibE_F"/>
    <property type="match status" value="1"/>
</dbReference>
<evidence type="ECO:0000313" key="2">
    <source>
        <dbReference type="EMBL" id="NVY96543.1"/>
    </source>
</evidence>
<keyword evidence="1" id="KW-0812">Transmembrane</keyword>
<protein>
    <submittedName>
        <fullName evidence="2">YibE/F family protein</fullName>
    </submittedName>
</protein>
<dbReference type="PANTHER" id="PTHR41771">
    <property type="entry name" value="MEMBRANE PROTEIN-RELATED"/>
    <property type="match status" value="1"/>
</dbReference>
<dbReference type="PANTHER" id="PTHR41771:SF1">
    <property type="entry name" value="MEMBRANE PROTEIN"/>
    <property type="match status" value="1"/>
</dbReference>
<dbReference type="Proteomes" id="UP000563523">
    <property type="component" value="Unassembled WGS sequence"/>
</dbReference>
<feature type="transmembrane region" description="Helical" evidence="1">
    <location>
        <begin position="30"/>
        <end position="63"/>
    </location>
</feature>
<feature type="transmembrane region" description="Helical" evidence="1">
    <location>
        <begin position="213"/>
        <end position="239"/>
    </location>
</feature>
<evidence type="ECO:0000313" key="3">
    <source>
        <dbReference type="Proteomes" id="UP000563523"/>
    </source>
</evidence>
<organism evidence="2 3">
    <name type="scientific">Bombilactobacillus apium</name>
    <dbReference type="NCBI Taxonomy" id="2675299"/>
    <lineage>
        <taxon>Bacteria</taxon>
        <taxon>Bacillati</taxon>
        <taxon>Bacillota</taxon>
        <taxon>Bacilli</taxon>
        <taxon>Lactobacillales</taxon>
        <taxon>Lactobacillaceae</taxon>
        <taxon>Bombilactobacillus</taxon>
    </lineage>
</organism>
<dbReference type="EMBL" id="JABZEC010000004">
    <property type="protein sequence ID" value="NVY96543.1"/>
    <property type="molecule type" value="Genomic_DNA"/>
</dbReference>
<evidence type="ECO:0000256" key="1">
    <source>
        <dbReference type="SAM" id="Phobius"/>
    </source>
</evidence>
<name>A0A850R0V0_9LACO</name>
<dbReference type="PIRSF" id="PIRSF031503">
    <property type="entry name" value="UCP031503_mp"/>
    <property type="match status" value="1"/>
</dbReference>